<evidence type="ECO:0000256" key="5">
    <source>
        <dbReference type="ARBA" id="ARBA00023125"/>
    </source>
</evidence>
<dbReference type="GO" id="GO:0030036">
    <property type="term" value="P:actin cytoskeleton organization"/>
    <property type="evidence" value="ECO:0007669"/>
    <property type="project" value="UniProtKB-UniRule"/>
</dbReference>
<sequence>MPMIRYQIRNEYGLADPELYGAAERDDPEALLEGVAMAGLVGVLRQLGDLAEFAAEIFHNLHEEVVATASRGHGLMLRVQQLEAEFPSIEKALFTQINNSNFACNDGIDWHSNIEMDQNLITRGDMPRFIMDSYEECHGPPRLFTLDKFDVAGAGACLKRYSDPSFFKMELPSSRMLEIDLPREKKARKIKKGSRWKNGQTLESLLAPHADSDLQPVSSHQVSGKNLRHVRLKSRHLNGMERSNGRRLMEHLLEIHSSEQNVLFGNFISHSHVKVNPIDSNEPASEIHEIVVDALAGRTLVGDPNPIQSPIKKEVAGLSSYELETQKIKNKELSEALHDSFGEIRTTDSDYPVVEQKEMSTESGYKSEGSVDGDVSGEPEKSSPAPQVVCQNKLLGDAEGISEGGVDGYRSDDISSELDNFVDALNTIESDIETDSESGPKADPCIFDMESHGKDSDRNGVQQVLQAQFSESDCVGNSTKSLCLDNMFKNEITSISDSDSGHSTVAQPTQKNMVSFDLPANSEICPGKTFEKTTETNFEDAAKSDLGVFQMESRGKDSDGNEVQWELQAHFSAPKSVANSSKSLSLNDMFKSEMACVSDSDISTCSIVPQPIQRNMVSVDLPANSEIFPGKTHDRTTEEFGQNNSTKSQCLDNMFKNEITSISDSDSSSSTVAQPTQRNMDQKSWNYQQESDNTNVKAELVAPRRANSYGILQAETQVDNGEQQSYFSHSTQAAQTLREQRTLDDGYNWRKYGQKPVKGSENPRSYYKCSFPNCPKRKKLERSLDGQITEIVYKGAHNHPKPQSTRRNSASSQAFPASGAAEASDHSFGAQPGTLIDSVPTPENSSVSFGDDDLHVSKLGADGFDEDEPDAELCRKDGDNEGISASGNGTVREPRVVVQTTSDVDILDDGYRWRKYGQKVVKGNPNPRSYYKCTTAGCPVRKHVERASHDLRAVITTYEGKHNHDVPAARGRGVRRPPTADDDNSKNNFTMAIRPTAMVNHPYQMATNSLFSSRPSASASQTPLTVEMLQTPASYGFSGFDNQ</sequence>
<keyword evidence="5" id="KW-0238">DNA-binding</keyword>
<dbReference type="PANTHER" id="PTHR12902:SF1">
    <property type="entry name" value="WISKOTT-ALDRICH SYNDROME PROTEIN FAMILY MEMBER"/>
    <property type="match status" value="1"/>
</dbReference>
<dbReference type="GO" id="GO:0003700">
    <property type="term" value="F:DNA-binding transcription factor activity"/>
    <property type="evidence" value="ECO:0007669"/>
    <property type="project" value="InterPro"/>
</dbReference>
<reference evidence="11" key="1">
    <citation type="journal article" date="2017" name="Gigascience">
        <title>The genome draft of coconut (Cocos nucifera).</title>
        <authorList>
            <person name="Xiao Y."/>
            <person name="Xu P."/>
            <person name="Fan H."/>
            <person name="Baudouin L."/>
            <person name="Xia W."/>
            <person name="Bocs S."/>
            <person name="Xu J."/>
            <person name="Li Q."/>
            <person name="Guo A."/>
            <person name="Zhou L."/>
            <person name="Li J."/>
            <person name="Wu Y."/>
            <person name="Ma Z."/>
            <person name="Armero A."/>
            <person name="Issali A.E."/>
            <person name="Liu N."/>
            <person name="Peng M."/>
            <person name="Yang Y."/>
        </authorList>
    </citation>
    <scope>NUCLEOTIDE SEQUENCE</scope>
    <source>
        <tissue evidence="11">Spear leaf of Hainan Tall coconut</tissue>
    </source>
</reference>
<dbReference type="FunFam" id="2.20.25.80:FF:000006">
    <property type="entry name" value="WRKY transcription factor"/>
    <property type="match status" value="1"/>
</dbReference>
<evidence type="ECO:0000313" key="11">
    <source>
        <dbReference type="EMBL" id="KAG1365656.1"/>
    </source>
</evidence>
<reference evidence="11" key="2">
    <citation type="submission" date="2019-07" db="EMBL/GenBank/DDBJ databases">
        <authorList>
            <person name="Yang Y."/>
            <person name="Bocs S."/>
            <person name="Baudouin L."/>
        </authorList>
    </citation>
    <scope>NUCLEOTIDE SEQUENCE</scope>
    <source>
        <tissue evidence="11">Spear leaf of Hainan Tall coconut</tissue>
    </source>
</reference>
<dbReference type="Proteomes" id="UP000797356">
    <property type="component" value="Chromosome 12"/>
</dbReference>
<dbReference type="GO" id="GO:2000601">
    <property type="term" value="P:positive regulation of Arp2/3 complex-mediated actin nucleation"/>
    <property type="evidence" value="ECO:0007669"/>
    <property type="project" value="TreeGrafter"/>
</dbReference>
<evidence type="ECO:0000256" key="6">
    <source>
        <dbReference type="ARBA" id="ARBA00023163"/>
    </source>
</evidence>
<dbReference type="GO" id="GO:0071933">
    <property type="term" value="F:Arp2/3 complex binding"/>
    <property type="evidence" value="ECO:0007669"/>
    <property type="project" value="TreeGrafter"/>
</dbReference>
<protein>
    <recommendedName>
        <fullName evidence="8">Protein SCAR</fullName>
    </recommendedName>
    <alternativeName>
        <fullName evidence="8">Protein WAVE</fullName>
    </alternativeName>
</protein>
<evidence type="ECO:0000259" key="10">
    <source>
        <dbReference type="PROSITE" id="PS50811"/>
    </source>
</evidence>
<dbReference type="SUPFAM" id="SSF118290">
    <property type="entry name" value="WRKY DNA-binding domain"/>
    <property type="match status" value="2"/>
</dbReference>
<dbReference type="EMBL" id="CM017883">
    <property type="protein sequence ID" value="KAG1365656.1"/>
    <property type="molecule type" value="Genomic_DNA"/>
</dbReference>
<dbReference type="PROSITE" id="PS50811">
    <property type="entry name" value="WRKY"/>
    <property type="match status" value="2"/>
</dbReference>
<keyword evidence="12" id="KW-1185">Reference proteome</keyword>
<dbReference type="FunFam" id="2.20.25.80:FF:000001">
    <property type="entry name" value="WRKY transcription factor 33"/>
    <property type="match status" value="1"/>
</dbReference>
<evidence type="ECO:0000256" key="4">
    <source>
        <dbReference type="ARBA" id="ARBA00023015"/>
    </source>
</evidence>
<comment type="similarity">
    <text evidence="2 8">Belongs to the SCAR/WAVE family.</text>
</comment>
<feature type="region of interest" description="Disordered" evidence="9">
    <location>
        <begin position="795"/>
        <end position="851"/>
    </location>
</feature>
<dbReference type="OrthoDB" id="5065855at2759"/>
<evidence type="ECO:0000313" key="12">
    <source>
        <dbReference type="Proteomes" id="UP000797356"/>
    </source>
</evidence>
<dbReference type="GO" id="GO:0034237">
    <property type="term" value="F:protein kinase A regulatory subunit binding"/>
    <property type="evidence" value="ECO:0007669"/>
    <property type="project" value="TreeGrafter"/>
</dbReference>
<dbReference type="Gene3D" id="1.20.5.340">
    <property type="match status" value="1"/>
</dbReference>
<evidence type="ECO:0000256" key="8">
    <source>
        <dbReference type="RuleBase" id="RU367034"/>
    </source>
</evidence>
<dbReference type="SMART" id="SM00774">
    <property type="entry name" value="WRKY"/>
    <property type="match status" value="2"/>
</dbReference>
<feature type="region of interest" description="Disordered" evidence="9">
    <location>
        <begin position="628"/>
        <end position="649"/>
    </location>
</feature>
<dbReference type="InterPro" id="IPR003657">
    <property type="entry name" value="WRKY_dom"/>
</dbReference>
<dbReference type="GO" id="GO:0005856">
    <property type="term" value="C:cytoskeleton"/>
    <property type="evidence" value="ECO:0007669"/>
    <property type="project" value="UniProtKB-SubCell"/>
</dbReference>
<dbReference type="Gene3D" id="6.10.280.150">
    <property type="match status" value="1"/>
</dbReference>
<accession>A0A8K0IS84</accession>
<keyword evidence="3" id="KW-0677">Repeat</keyword>
<dbReference type="Gene3D" id="2.20.25.80">
    <property type="entry name" value="WRKY domain"/>
    <property type="match status" value="2"/>
</dbReference>
<evidence type="ECO:0000256" key="1">
    <source>
        <dbReference type="ARBA" id="ARBA00004123"/>
    </source>
</evidence>
<keyword evidence="8" id="KW-0206">Cytoskeleton</keyword>
<dbReference type="InterPro" id="IPR028288">
    <property type="entry name" value="SCAR/WAVE_fam"/>
</dbReference>
<dbReference type="Pfam" id="PF03106">
    <property type="entry name" value="WRKY"/>
    <property type="match status" value="2"/>
</dbReference>
<evidence type="ECO:0000256" key="2">
    <source>
        <dbReference type="ARBA" id="ARBA00006993"/>
    </source>
</evidence>
<dbReference type="GO" id="GO:0003779">
    <property type="term" value="F:actin binding"/>
    <property type="evidence" value="ECO:0007669"/>
    <property type="project" value="UniProtKB-UniRule"/>
</dbReference>
<dbReference type="AlphaFoldDB" id="A0A8K0IS84"/>
<feature type="domain" description="WRKY" evidence="10">
    <location>
        <begin position="738"/>
        <end position="802"/>
    </location>
</feature>
<feature type="region of interest" description="Disordered" evidence="9">
    <location>
        <begin position="963"/>
        <end position="988"/>
    </location>
</feature>
<evidence type="ECO:0000256" key="7">
    <source>
        <dbReference type="ARBA" id="ARBA00023242"/>
    </source>
</evidence>
<evidence type="ECO:0000256" key="3">
    <source>
        <dbReference type="ARBA" id="ARBA00022737"/>
    </source>
</evidence>
<keyword evidence="8" id="KW-0963">Cytoplasm</keyword>
<keyword evidence="6" id="KW-0804">Transcription</keyword>
<organism evidence="11 12">
    <name type="scientific">Cocos nucifera</name>
    <name type="common">Coconut palm</name>
    <dbReference type="NCBI Taxonomy" id="13894"/>
    <lineage>
        <taxon>Eukaryota</taxon>
        <taxon>Viridiplantae</taxon>
        <taxon>Streptophyta</taxon>
        <taxon>Embryophyta</taxon>
        <taxon>Tracheophyta</taxon>
        <taxon>Spermatophyta</taxon>
        <taxon>Magnoliopsida</taxon>
        <taxon>Liliopsida</taxon>
        <taxon>Arecaceae</taxon>
        <taxon>Arecoideae</taxon>
        <taxon>Cocoseae</taxon>
        <taxon>Attaleinae</taxon>
        <taxon>Cocos</taxon>
    </lineage>
</organism>
<feature type="region of interest" description="Disordered" evidence="9">
    <location>
        <begin position="661"/>
        <end position="680"/>
    </location>
</feature>
<comment type="subcellular location">
    <subcellularLocation>
        <location evidence="8">Cytoplasm</location>
        <location evidence="8">Cytoskeleton</location>
    </subcellularLocation>
    <subcellularLocation>
        <location evidence="1">Nucleus</location>
    </subcellularLocation>
</comment>
<feature type="compositionally biased region" description="Polar residues" evidence="9">
    <location>
        <begin position="801"/>
        <end position="815"/>
    </location>
</feature>
<dbReference type="InterPro" id="IPR036576">
    <property type="entry name" value="WRKY_dom_sf"/>
</dbReference>
<comment type="caution">
    <text evidence="11">The sequence shown here is derived from an EMBL/GenBank/DDBJ whole genome shotgun (WGS) entry which is preliminary data.</text>
</comment>
<keyword evidence="7" id="KW-0539">Nucleus</keyword>
<dbReference type="PANTHER" id="PTHR12902">
    <property type="entry name" value="WASP-1"/>
    <property type="match status" value="1"/>
</dbReference>
<name>A0A8K0IS84_COCNU</name>
<feature type="compositionally biased region" description="Polar residues" evidence="9">
    <location>
        <begin position="639"/>
        <end position="649"/>
    </location>
</feature>
<feature type="compositionally biased region" description="Low complexity" evidence="9">
    <location>
        <begin position="661"/>
        <end position="671"/>
    </location>
</feature>
<proteinExistence type="inferred from homology"/>
<dbReference type="GO" id="GO:0043565">
    <property type="term" value="F:sequence-specific DNA binding"/>
    <property type="evidence" value="ECO:0007669"/>
    <property type="project" value="InterPro"/>
</dbReference>
<feature type="domain" description="WRKY" evidence="10">
    <location>
        <begin position="902"/>
        <end position="967"/>
    </location>
</feature>
<gene>
    <name evidence="11" type="ORF">COCNU_12G006560</name>
</gene>
<feature type="region of interest" description="Disordered" evidence="9">
    <location>
        <begin position="347"/>
        <end position="386"/>
    </location>
</feature>
<keyword evidence="8" id="KW-0009">Actin-binding</keyword>
<dbReference type="GO" id="GO:0005634">
    <property type="term" value="C:nucleus"/>
    <property type="evidence" value="ECO:0007669"/>
    <property type="project" value="UniProtKB-SubCell"/>
</dbReference>
<keyword evidence="4" id="KW-0805">Transcription regulation</keyword>
<comment type="function">
    <text evidence="8">Involved in regulation of actin and microtubule organization. Part of a WAVE complex that activates the Arp2/3 complex.</text>
</comment>
<evidence type="ECO:0000256" key="9">
    <source>
        <dbReference type="SAM" id="MobiDB-lite"/>
    </source>
</evidence>